<dbReference type="Pfam" id="PF04073">
    <property type="entry name" value="tRNA_edit"/>
    <property type="match status" value="1"/>
</dbReference>
<sequence>MARPDLTPYVVPADRLPAGVRAALPPAGVTVFAVDDDASDTAAFSARYGVDLADCANTLVLRYRQDGVDRHAGVVSLGARRLDVNGALKARLGARKVSFADRDAATALTGMEFGGITAFGLPVGWRILVDAAVMARDEVVMGAGTRTLKLLLPPRLLAGLPGLEVAALTLPT</sequence>
<evidence type="ECO:0000259" key="1">
    <source>
        <dbReference type="Pfam" id="PF04073"/>
    </source>
</evidence>
<evidence type="ECO:0000313" key="2">
    <source>
        <dbReference type="EMBL" id="RYB04689.1"/>
    </source>
</evidence>
<protein>
    <recommendedName>
        <fullName evidence="1">YbaK/aminoacyl-tRNA synthetase-associated domain-containing protein</fullName>
    </recommendedName>
</protein>
<feature type="domain" description="YbaK/aminoacyl-tRNA synthetase-associated" evidence="1">
    <location>
        <begin position="37"/>
        <end position="155"/>
    </location>
</feature>
<accession>A0A4Q2RER0</accession>
<dbReference type="AlphaFoldDB" id="A0A4Q2RER0"/>
<dbReference type="PANTHER" id="PTHR30411">
    <property type="entry name" value="CYTOPLASMIC PROTEIN"/>
    <property type="match status" value="1"/>
</dbReference>
<dbReference type="InterPro" id="IPR007214">
    <property type="entry name" value="YbaK/aa-tRNA-synth-assoc-dom"/>
</dbReference>
<reference evidence="2 3" key="2">
    <citation type="submission" date="2019-02" db="EMBL/GenBank/DDBJ databases">
        <title>'Lichenibacterium ramalinii' gen. nov. sp. nov., 'Lichenibacterium minor' gen. nov. sp. nov.</title>
        <authorList>
            <person name="Pankratov T."/>
        </authorList>
    </citation>
    <scope>NUCLEOTIDE SEQUENCE [LARGE SCALE GENOMIC DNA]</scope>
    <source>
        <strain evidence="2 3">RmlP001</strain>
    </source>
</reference>
<dbReference type="SUPFAM" id="SSF55826">
    <property type="entry name" value="YbaK/ProRS associated domain"/>
    <property type="match status" value="1"/>
</dbReference>
<reference evidence="2 3" key="1">
    <citation type="submission" date="2018-09" db="EMBL/GenBank/DDBJ databases">
        <authorList>
            <person name="Grouzdev D.S."/>
            <person name="Krutkina M.S."/>
        </authorList>
    </citation>
    <scope>NUCLEOTIDE SEQUENCE [LARGE SCALE GENOMIC DNA]</scope>
    <source>
        <strain evidence="2 3">RmlP001</strain>
    </source>
</reference>
<dbReference type="PANTHER" id="PTHR30411:SF1">
    <property type="entry name" value="CYTOPLASMIC PROTEIN"/>
    <property type="match status" value="1"/>
</dbReference>
<comment type="caution">
    <text evidence="2">The sequence shown here is derived from an EMBL/GenBank/DDBJ whole genome shotgun (WGS) entry which is preliminary data.</text>
</comment>
<evidence type="ECO:0000313" key="3">
    <source>
        <dbReference type="Proteomes" id="UP000289411"/>
    </source>
</evidence>
<dbReference type="Gene3D" id="3.90.960.10">
    <property type="entry name" value="YbaK/aminoacyl-tRNA synthetase-associated domain"/>
    <property type="match status" value="1"/>
</dbReference>
<gene>
    <name evidence="2" type="ORF">D3272_12150</name>
</gene>
<dbReference type="GO" id="GO:0002161">
    <property type="term" value="F:aminoacyl-tRNA deacylase activity"/>
    <property type="evidence" value="ECO:0007669"/>
    <property type="project" value="InterPro"/>
</dbReference>
<dbReference type="OrthoDB" id="9809296at2"/>
<keyword evidence="3" id="KW-1185">Reference proteome</keyword>
<name>A0A4Q2RER0_9HYPH</name>
<dbReference type="EMBL" id="QYBC01000009">
    <property type="protein sequence ID" value="RYB04689.1"/>
    <property type="molecule type" value="Genomic_DNA"/>
</dbReference>
<organism evidence="2 3">
    <name type="scientific">Lichenibacterium ramalinae</name>
    <dbReference type="NCBI Taxonomy" id="2316527"/>
    <lineage>
        <taxon>Bacteria</taxon>
        <taxon>Pseudomonadati</taxon>
        <taxon>Pseudomonadota</taxon>
        <taxon>Alphaproteobacteria</taxon>
        <taxon>Hyphomicrobiales</taxon>
        <taxon>Lichenihabitantaceae</taxon>
        <taxon>Lichenibacterium</taxon>
    </lineage>
</organism>
<dbReference type="InterPro" id="IPR036754">
    <property type="entry name" value="YbaK/aa-tRNA-synt-asso_dom_sf"/>
</dbReference>
<proteinExistence type="predicted"/>
<dbReference type="RefSeq" id="WP_129219449.1">
    <property type="nucleotide sequence ID" value="NZ_QYBC01000009.1"/>
</dbReference>
<dbReference type="Proteomes" id="UP000289411">
    <property type="component" value="Unassembled WGS sequence"/>
</dbReference>